<accession>A0A326RXF3</accession>
<evidence type="ECO:0000256" key="1">
    <source>
        <dbReference type="ARBA" id="ARBA00008779"/>
    </source>
</evidence>
<feature type="domain" description="Sulfatase N-terminal" evidence="3">
    <location>
        <begin position="28"/>
        <end position="91"/>
    </location>
</feature>
<dbReference type="SUPFAM" id="SSF53649">
    <property type="entry name" value="Alkaline phosphatase-like"/>
    <property type="match status" value="1"/>
</dbReference>
<dbReference type="InterPro" id="IPR000917">
    <property type="entry name" value="Sulfatase_N"/>
</dbReference>
<dbReference type="InterPro" id="IPR050738">
    <property type="entry name" value="Sulfatase"/>
</dbReference>
<proteinExistence type="inferred from homology"/>
<organism evidence="4 5">
    <name type="scientific">Algoriphagus aquaeductus</name>
    <dbReference type="NCBI Taxonomy" id="475299"/>
    <lineage>
        <taxon>Bacteria</taxon>
        <taxon>Pseudomonadati</taxon>
        <taxon>Bacteroidota</taxon>
        <taxon>Cytophagia</taxon>
        <taxon>Cytophagales</taxon>
        <taxon>Cyclobacteriaceae</taxon>
        <taxon>Algoriphagus</taxon>
    </lineage>
</organism>
<dbReference type="GO" id="GO:0004065">
    <property type="term" value="F:arylsulfatase activity"/>
    <property type="evidence" value="ECO:0007669"/>
    <property type="project" value="TreeGrafter"/>
</dbReference>
<dbReference type="Pfam" id="PF00884">
    <property type="entry name" value="Sulfatase"/>
    <property type="match status" value="1"/>
</dbReference>
<dbReference type="PANTHER" id="PTHR42693">
    <property type="entry name" value="ARYLSULFATASE FAMILY MEMBER"/>
    <property type="match status" value="1"/>
</dbReference>
<keyword evidence="5" id="KW-1185">Reference proteome</keyword>
<protein>
    <submittedName>
        <fullName evidence="4">Sulfatase-like protein</fullName>
    </submittedName>
</protein>
<evidence type="ECO:0000313" key="4">
    <source>
        <dbReference type="EMBL" id="PZV79704.1"/>
    </source>
</evidence>
<evidence type="ECO:0000256" key="2">
    <source>
        <dbReference type="ARBA" id="ARBA00022801"/>
    </source>
</evidence>
<comment type="similarity">
    <text evidence="1">Belongs to the sulfatase family.</text>
</comment>
<dbReference type="OrthoDB" id="9765065at2"/>
<reference evidence="4 5" key="1">
    <citation type="submission" date="2018-06" db="EMBL/GenBank/DDBJ databases">
        <title>Genomic Encyclopedia of Archaeal and Bacterial Type Strains, Phase II (KMG-II): from individual species to whole genera.</title>
        <authorList>
            <person name="Goeker M."/>
        </authorList>
    </citation>
    <scope>NUCLEOTIDE SEQUENCE [LARGE SCALE GENOMIC DNA]</scope>
    <source>
        <strain evidence="4 5">T4</strain>
    </source>
</reference>
<dbReference type="Proteomes" id="UP000248917">
    <property type="component" value="Unassembled WGS sequence"/>
</dbReference>
<evidence type="ECO:0000313" key="5">
    <source>
        <dbReference type="Proteomes" id="UP000248917"/>
    </source>
</evidence>
<dbReference type="Gene3D" id="3.40.720.10">
    <property type="entry name" value="Alkaline Phosphatase, subunit A"/>
    <property type="match status" value="1"/>
</dbReference>
<dbReference type="InterPro" id="IPR017850">
    <property type="entry name" value="Alkaline_phosphatase_core_sf"/>
</dbReference>
<dbReference type="AlphaFoldDB" id="A0A326RXF3"/>
<sequence>MPLIPVFLWLIFLGSHALSHLKEPLSKPNIILILADDLGWSDIGCYGSEVKTPNLDWLAANGIRFTQMYNTSKCNPSRAALLTGLYAQQVGYEAN</sequence>
<keyword evidence="2" id="KW-0378">Hydrolase</keyword>
<dbReference type="PANTHER" id="PTHR42693:SF53">
    <property type="entry name" value="ENDO-4-O-SULFATASE"/>
    <property type="match status" value="1"/>
</dbReference>
<gene>
    <name evidence="4" type="ORF">CLV31_11319</name>
</gene>
<dbReference type="EMBL" id="QKTX01000013">
    <property type="protein sequence ID" value="PZV79704.1"/>
    <property type="molecule type" value="Genomic_DNA"/>
</dbReference>
<name>A0A326RXF3_9BACT</name>
<comment type="caution">
    <text evidence="4">The sequence shown here is derived from an EMBL/GenBank/DDBJ whole genome shotgun (WGS) entry which is preliminary data.</text>
</comment>
<evidence type="ECO:0000259" key="3">
    <source>
        <dbReference type="Pfam" id="PF00884"/>
    </source>
</evidence>